<keyword evidence="3" id="KW-1185">Reference proteome</keyword>
<protein>
    <submittedName>
        <fullName evidence="2">Uncharacterized protein</fullName>
    </submittedName>
</protein>
<evidence type="ECO:0000313" key="2">
    <source>
        <dbReference type="EMBL" id="MFC6671836.1"/>
    </source>
</evidence>
<sequence length="189" mass="20145">MPTSELDAEGSTIESSSVTGARSDVEPVVQKPGRKVQVKVRRPAVGGVDDEEIEQGRDRGGPRRRKREGGPLPGFGADGEGASRIRGRDLRFRSWSAPTDDATAAIIAVAIIAESDESGDLELVALGPGGEPEKGFELGISRAVLHGPDGKVDVSFSGNMLRNIRLSQGQKTRIDIYVPAGERYRLEAV</sequence>
<gene>
    <name evidence="2" type="ORF">ACFQDL_18525</name>
</gene>
<dbReference type="EMBL" id="JBHSWE010000001">
    <property type="protein sequence ID" value="MFC6671836.1"/>
    <property type="molecule type" value="Genomic_DNA"/>
</dbReference>
<name>A0ABW2A301_9GAMM</name>
<dbReference type="Proteomes" id="UP001596422">
    <property type="component" value="Unassembled WGS sequence"/>
</dbReference>
<accession>A0ABW2A301</accession>
<proteinExistence type="predicted"/>
<organism evidence="2 3">
    <name type="scientific">Marinobacterium aestuariivivens</name>
    <dbReference type="NCBI Taxonomy" id="1698799"/>
    <lineage>
        <taxon>Bacteria</taxon>
        <taxon>Pseudomonadati</taxon>
        <taxon>Pseudomonadota</taxon>
        <taxon>Gammaproteobacteria</taxon>
        <taxon>Oceanospirillales</taxon>
        <taxon>Oceanospirillaceae</taxon>
        <taxon>Marinobacterium</taxon>
    </lineage>
</organism>
<evidence type="ECO:0000313" key="3">
    <source>
        <dbReference type="Proteomes" id="UP001596422"/>
    </source>
</evidence>
<feature type="compositionally biased region" description="Basic residues" evidence="1">
    <location>
        <begin position="32"/>
        <end position="42"/>
    </location>
</feature>
<reference evidence="3" key="1">
    <citation type="journal article" date="2019" name="Int. J. Syst. Evol. Microbiol.">
        <title>The Global Catalogue of Microorganisms (GCM) 10K type strain sequencing project: providing services to taxonomists for standard genome sequencing and annotation.</title>
        <authorList>
            <consortium name="The Broad Institute Genomics Platform"/>
            <consortium name="The Broad Institute Genome Sequencing Center for Infectious Disease"/>
            <person name="Wu L."/>
            <person name="Ma J."/>
        </authorList>
    </citation>
    <scope>NUCLEOTIDE SEQUENCE [LARGE SCALE GENOMIC DNA]</scope>
    <source>
        <strain evidence="3">NBRC 111756</strain>
    </source>
</reference>
<feature type="region of interest" description="Disordered" evidence="1">
    <location>
        <begin position="1"/>
        <end position="83"/>
    </location>
</feature>
<evidence type="ECO:0000256" key="1">
    <source>
        <dbReference type="SAM" id="MobiDB-lite"/>
    </source>
</evidence>
<dbReference type="RefSeq" id="WP_379910320.1">
    <property type="nucleotide sequence ID" value="NZ_JBHSWE010000001.1"/>
</dbReference>
<comment type="caution">
    <text evidence="2">The sequence shown here is derived from an EMBL/GenBank/DDBJ whole genome shotgun (WGS) entry which is preliminary data.</text>
</comment>